<accession>A0AAI8VP93</accession>
<comment type="caution">
    <text evidence="5">The sequence shown here is derived from an EMBL/GenBank/DDBJ whole genome shotgun (WGS) entry which is preliminary data.</text>
</comment>
<dbReference type="PANTHER" id="PTHR11439">
    <property type="entry name" value="GAG-POL-RELATED RETROTRANSPOSON"/>
    <property type="match status" value="1"/>
</dbReference>
<organism evidence="5 6">
    <name type="scientific">Anthostomella pinea</name>
    <dbReference type="NCBI Taxonomy" id="933095"/>
    <lineage>
        <taxon>Eukaryota</taxon>
        <taxon>Fungi</taxon>
        <taxon>Dikarya</taxon>
        <taxon>Ascomycota</taxon>
        <taxon>Pezizomycotina</taxon>
        <taxon>Sordariomycetes</taxon>
        <taxon>Xylariomycetidae</taxon>
        <taxon>Xylariales</taxon>
        <taxon>Xylariaceae</taxon>
        <taxon>Anthostomella</taxon>
    </lineage>
</organism>
<dbReference type="Proteomes" id="UP001295740">
    <property type="component" value="Unassembled WGS sequence"/>
</dbReference>
<evidence type="ECO:0000256" key="3">
    <source>
        <dbReference type="SAM" id="SignalP"/>
    </source>
</evidence>
<reference evidence="5" key="1">
    <citation type="submission" date="2023-10" db="EMBL/GenBank/DDBJ databases">
        <authorList>
            <person name="Hackl T."/>
        </authorList>
    </citation>
    <scope>NUCLEOTIDE SEQUENCE</scope>
</reference>
<dbReference type="PANTHER" id="PTHR11439:SF483">
    <property type="entry name" value="PEPTIDE SYNTHASE GLIP-LIKE, PUTATIVE (AFU_ORTHOLOGUE AFUA_3G12920)-RELATED"/>
    <property type="match status" value="1"/>
</dbReference>
<evidence type="ECO:0000313" key="6">
    <source>
        <dbReference type="Proteomes" id="UP001295740"/>
    </source>
</evidence>
<evidence type="ECO:0000256" key="1">
    <source>
        <dbReference type="ARBA" id="ARBA00004173"/>
    </source>
</evidence>
<dbReference type="CDD" id="cd09272">
    <property type="entry name" value="RNase_HI_RT_Ty1"/>
    <property type="match status" value="1"/>
</dbReference>
<feature type="domain" description="Reverse transcriptase Ty1/copia-type" evidence="4">
    <location>
        <begin position="9"/>
        <end position="91"/>
    </location>
</feature>
<keyword evidence="2" id="KW-0496">Mitochondrion</keyword>
<comment type="subcellular location">
    <subcellularLocation>
        <location evidence="1">Mitochondrion</location>
    </subcellularLocation>
</comment>
<name>A0AAI8VP93_9PEZI</name>
<dbReference type="Pfam" id="PF07727">
    <property type="entry name" value="RVT_2"/>
    <property type="match status" value="1"/>
</dbReference>
<proteinExistence type="predicted"/>
<feature type="signal peptide" evidence="3">
    <location>
        <begin position="1"/>
        <end position="18"/>
    </location>
</feature>
<dbReference type="InterPro" id="IPR013103">
    <property type="entry name" value="RVT_2"/>
</dbReference>
<sequence>MCIFLNGAGIMILIYVDDLLIAGKSKNDCQTTADQLAQHFEIRAMGDVYEYLGIRIFRNREKRQIFMTQEAYATKILHKFGMQNLKPAAQPWKSDLTIPSTWTVHSDEQKSYIKQTGSLNYLSAGSRPDITQTINKLREANAGPSKQHLEALKHLWRYLSGCPALDIVLGGKYNPRDLQLHVFADASFASELGTRLSIGGQVVFLAGAPIYWKSKKHSLVFMRSTESEFCDLTLAGIPALSIAKLLRELGFHQSLPVVMFTDSLNAKATVLNPLNTARTRHIDTQYKWITDPTSKGYSKLEHVRTTSMVADGLTKPLLKEGHQNFVRMLCLQMRLW</sequence>
<evidence type="ECO:0000259" key="4">
    <source>
        <dbReference type="Pfam" id="PF07727"/>
    </source>
</evidence>
<dbReference type="AlphaFoldDB" id="A0AAI8VP93"/>
<evidence type="ECO:0000313" key="5">
    <source>
        <dbReference type="EMBL" id="CAJ2508587.1"/>
    </source>
</evidence>
<protein>
    <submittedName>
        <fullName evidence="5">Uu.00g136130.m01.CDS01</fullName>
    </submittedName>
</protein>
<keyword evidence="6" id="KW-1185">Reference proteome</keyword>
<gene>
    <name evidence="5" type="ORF">KHLLAP_LOCUS9055</name>
</gene>
<dbReference type="InterPro" id="IPR043502">
    <property type="entry name" value="DNA/RNA_pol_sf"/>
</dbReference>
<dbReference type="GO" id="GO:0005739">
    <property type="term" value="C:mitochondrion"/>
    <property type="evidence" value="ECO:0007669"/>
    <property type="project" value="UniProtKB-SubCell"/>
</dbReference>
<feature type="chain" id="PRO_5042595714" evidence="3">
    <location>
        <begin position="19"/>
        <end position="336"/>
    </location>
</feature>
<dbReference type="EMBL" id="CAUWAG010000012">
    <property type="protein sequence ID" value="CAJ2508587.1"/>
    <property type="molecule type" value="Genomic_DNA"/>
</dbReference>
<keyword evidence="3" id="KW-0732">Signal</keyword>
<evidence type="ECO:0000256" key="2">
    <source>
        <dbReference type="ARBA" id="ARBA00023128"/>
    </source>
</evidence>
<dbReference type="SUPFAM" id="SSF56672">
    <property type="entry name" value="DNA/RNA polymerases"/>
    <property type="match status" value="1"/>
</dbReference>